<dbReference type="Proteomes" id="UP000183375">
    <property type="component" value="Unassembled WGS sequence"/>
</dbReference>
<evidence type="ECO:0008006" key="4">
    <source>
        <dbReference type="Google" id="ProtNLM"/>
    </source>
</evidence>
<keyword evidence="1" id="KW-0472">Membrane</keyword>
<reference evidence="2 3" key="1">
    <citation type="submission" date="2016-08" db="EMBL/GenBank/DDBJ databases">
        <title>New Insights into Marine Group III Euryarchaeota, from dark to light.</title>
        <authorList>
            <person name="Haro-Moreno J.M."/>
            <person name="Rodriguez-Valera F."/>
            <person name="Lopez-Garcia P."/>
            <person name="Moreira D."/>
            <person name="Martin-Cuadrado A.B."/>
        </authorList>
    </citation>
    <scope>NUCLEOTIDE SEQUENCE [LARGE SCALE GENOMIC DNA]</scope>
    <source>
        <strain evidence="2">CG-Epi4</strain>
    </source>
</reference>
<protein>
    <recommendedName>
        <fullName evidence="4">Zinc-ribbon domain-containing protein</fullName>
    </recommendedName>
</protein>
<comment type="caution">
    <text evidence="2">The sequence shown here is derived from an EMBL/GenBank/DDBJ whole genome shotgun (WGS) entry which is preliminary data.</text>
</comment>
<evidence type="ECO:0000313" key="2">
    <source>
        <dbReference type="EMBL" id="OIR21707.1"/>
    </source>
</evidence>
<proteinExistence type="predicted"/>
<dbReference type="EMBL" id="MIYX01000001">
    <property type="protein sequence ID" value="OIR21707.1"/>
    <property type="molecule type" value="Genomic_DNA"/>
</dbReference>
<dbReference type="AlphaFoldDB" id="A0A1J5TNE2"/>
<accession>A0A1J5TNE2</accession>
<evidence type="ECO:0000256" key="1">
    <source>
        <dbReference type="SAM" id="Phobius"/>
    </source>
</evidence>
<name>A0A1J5TNE2_9ARCH</name>
<keyword evidence="1" id="KW-0812">Transmembrane</keyword>
<keyword evidence="1" id="KW-1133">Transmembrane helix</keyword>
<organism evidence="2 3">
    <name type="scientific">Marine Group III euryarchaeote CG-Epi4</name>
    <dbReference type="NCBI Taxonomy" id="1888998"/>
    <lineage>
        <taxon>Archaea</taxon>
        <taxon>Methanobacteriati</taxon>
        <taxon>Thermoplasmatota</taxon>
        <taxon>Thermoplasmata</taxon>
        <taxon>Candidatus Thermoprofundales</taxon>
    </lineage>
</organism>
<sequence>MDFEQLVCYSQTIIILILIIGYIINYQNNSKVVSPNSSLKCSSCGDKLLGDDPNYCSNCGHMNSHSKGSNLEK</sequence>
<evidence type="ECO:0000313" key="3">
    <source>
        <dbReference type="Proteomes" id="UP000183375"/>
    </source>
</evidence>
<gene>
    <name evidence="2" type="ORF">BEU01_00070</name>
</gene>
<feature type="transmembrane region" description="Helical" evidence="1">
    <location>
        <begin position="6"/>
        <end position="24"/>
    </location>
</feature>